<dbReference type="AlphaFoldDB" id="A0A0W8FA51"/>
<evidence type="ECO:0008006" key="2">
    <source>
        <dbReference type="Google" id="ProtNLM"/>
    </source>
</evidence>
<protein>
    <recommendedName>
        <fullName evidence="2">Lipoprotein</fullName>
    </recommendedName>
</protein>
<evidence type="ECO:0000313" key="1">
    <source>
        <dbReference type="EMBL" id="KUG17681.1"/>
    </source>
</evidence>
<name>A0A0W8FA51_9ZZZZ</name>
<organism evidence="1">
    <name type="scientific">hydrocarbon metagenome</name>
    <dbReference type="NCBI Taxonomy" id="938273"/>
    <lineage>
        <taxon>unclassified sequences</taxon>
        <taxon>metagenomes</taxon>
        <taxon>ecological metagenomes</taxon>
    </lineage>
</organism>
<reference evidence="1" key="1">
    <citation type="journal article" date="2015" name="Proc. Natl. Acad. Sci. U.S.A.">
        <title>Networks of energetic and metabolic interactions define dynamics in microbial communities.</title>
        <authorList>
            <person name="Embree M."/>
            <person name="Liu J.K."/>
            <person name="Al-Bassam M.M."/>
            <person name="Zengler K."/>
        </authorList>
    </citation>
    <scope>NUCLEOTIDE SEQUENCE</scope>
</reference>
<dbReference type="EMBL" id="LNQE01001425">
    <property type="protein sequence ID" value="KUG17681.1"/>
    <property type="molecule type" value="Genomic_DNA"/>
</dbReference>
<dbReference type="PROSITE" id="PS51257">
    <property type="entry name" value="PROKAR_LIPOPROTEIN"/>
    <property type="match status" value="1"/>
</dbReference>
<accession>A0A0W8FA51</accession>
<comment type="caution">
    <text evidence="1">The sequence shown here is derived from an EMBL/GenBank/DDBJ whole genome shotgun (WGS) entry which is preliminary data.</text>
</comment>
<sequence length="181" mass="19766">MKTAFAAAMALLIACLLVGNALAQEKNNFQSVGGDYGRNVLSTIGASDAEAASKSESNQNLWSWGGAPKGSLIVDGNIIGDPRYTLKNLSVIRDWLGDSFVDPYGDTPAYSYFDPVTGERVKTYVDPITGQHYYTYTDSNSGKLVYVYFNPETGEPIYASFTPISGQYIEEEQYSLPAILR</sequence>
<gene>
    <name evidence="1" type="ORF">ASZ90_012606</name>
</gene>
<proteinExistence type="predicted"/>